<keyword evidence="2" id="KW-1185">Reference proteome</keyword>
<name>A0A5N3PA52_9HYPH</name>
<sequence>MVLTESDYQDFAYKKKYVSAKLLTYFAEHPVFIFGYGFNDPNVRSIIEDVGELIADADGFIDNIFYVKWGDSVDTKSSFQDEHVIFSTGSQFRVRAIVTNDFDWLFSELGASQELKSINTKLVRSLAARTYKLIRSDIPRGSIEVNYDALERVVDNEDELPRLLGIVQANNTNLTHPLTLTQVGQRLGGKGWHVAGKLLDRIKSEKGIDIRRSDNRYHCKIKIGRSAETRKWSSSTIDLLRKVDSGEEYTIQL</sequence>
<reference evidence="1 2" key="1">
    <citation type="journal article" date="2019" name="Microorganisms">
        <title>Genome Insights into the Novel Species Microvirga brassicacearum, a Rapeseed Endophyte with Biotechnological Potential.</title>
        <authorList>
            <person name="Jimenez-Gomez A."/>
            <person name="Saati-Santamaria Z."/>
            <person name="Igual J.M."/>
            <person name="Rivas R."/>
            <person name="Mateos P.F."/>
            <person name="Garcia-Fraile P."/>
        </authorList>
    </citation>
    <scope>NUCLEOTIDE SEQUENCE [LARGE SCALE GENOMIC DNA]</scope>
    <source>
        <strain evidence="1 2">CDVBN77</strain>
    </source>
</reference>
<evidence type="ECO:0000313" key="2">
    <source>
        <dbReference type="Proteomes" id="UP000325684"/>
    </source>
</evidence>
<dbReference type="AlphaFoldDB" id="A0A5N3PA52"/>
<accession>A0A5N3PA52</accession>
<dbReference type="Pfam" id="PF13289">
    <property type="entry name" value="SIR2_2"/>
    <property type="match status" value="1"/>
</dbReference>
<protein>
    <submittedName>
        <fullName evidence="1">Uncharacterized protein</fullName>
    </submittedName>
</protein>
<evidence type="ECO:0000313" key="1">
    <source>
        <dbReference type="EMBL" id="KAB0266597.1"/>
    </source>
</evidence>
<proteinExistence type="predicted"/>
<organism evidence="1 2">
    <name type="scientific">Microvirga brassicacearum</name>
    <dbReference type="NCBI Taxonomy" id="2580413"/>
    <lineage>
        <taxon>Bacteria</taxon>
        <taxon>Pseudomonadati</taxon>
        <taxon>Pseudomonadota</taxon>
        <taxon>Alphaproteobacteria</taxon>
        <taxon>Hyphomicrobiales</taxon>
        <taxon>Methylobacteriaceae</taxon>
        <taxon>Microvirga</taxon>
    </lineage>
</organism>
<comment type="caution">
    <text evidence="1">The sequence shown here is derived from an EMBL/GenBank/DDBJ whole genome shotgun (WGS) entry which is preliminary data.</text>
</comment>
<dbReference type="Proteomes" id="UP000325684">
    <property type="component" value="Unassembled WGS sequence"/>
</dbReference>
<gene>
    <name evidence="1" type="ORF">FEZ63_13240</name>
</gene>
<dbReference type="OrthoDB" id="7357874at2"/>
<dbReference type="EMBL" id="VCMV01000020">
    <property type="protein sequence ID" value="KAB0266597.1"/>
    <property type="molecule type" value="Genomic_DNA"/>
</dbReference>